<dbReference type="EMBL" id="RWIC01001164">
    <property type="protein sequence ID" value="TKC37293.1"/>
    <property type="molecule type" value="Genomic_DNA"/>
</dbReference>
<evidence type="ECO:0000313" key="2">
    <source>
        <dbReference type="Proteomes" id="UP000308365"/>
    </source>
</evidence>
<sequence>MAIMVTSKHPLISMGFSEILDIEVNLTCTLVSPQMSINENSQAILAASQPISAVLIKNLSNLTLNPSSKLLSTLPEYSPQQTGWRLNLQEEEGGRALLIAWRERMERNLSRRMLRLNQEWKDLDVAVIIACIIEILLRIIMRIITTTIMTVVMTHVWKSHMYEGTDNLKRGVFQSKGTLASAAIFEMATTQAFLGHLNQTAPEFMALLSLQNEFHYSSELYFPKIVFANFADDGVAKVHEMR</sequence>
<dbReference type="GO" id="GO:0044726">
    <property type="term" value="P:epigenetic programing of female pronucleus"/>
    <property type="evidence" value="ECO:0007669"/>
    <property type="project" value="TreeGrafter"/>
</dbReference>
<dbReference type="Proteomes" id="UP000308365">
    <property type="component" value="Unassembled WGS sequence"/>
</dbReference>
<dbReference type="Pfam" id="PF15549">
    <property type="entry name" value="PGC7_Stella"/>
    <property type="match status" value="1"/>
</dbReference>
<dbReference type="PANTHER" id="PTHR31577:SF2">
    <property type="entry name" value="DEVELOPMENTAL PLURIPOTENCY-ASSOCIATED PROTEIN 3"/>
    <property type="match status" value="1"/>
</dbReference>
<name>A0A4U1EM30_MONMO</name>
<accession>A0A4U1EM30</accession>
<proteinExistence type="predicted"/>
<dbReference type="InterPro" id="IPR029096">
    <property type="entry name" value="Dppa3"/>
</dbReference>
<dbReference type="AlphaFoldDB" id="A0A4U1EM30"/>
<organism evidence="1 2">
    <name type="scientific">Monodon monoceros</name>
    <name type="common">Narwhal</name>
    <name type="synonym">Ceratodon monodon</name>
    <dbReference type="NCBI Taxonomy" id="40151"/>
    <lineage>
        <taxon>Eukaryota</taxon>
        <taxon>Metazoa</taxon>
        <taxon>Chordata</taxon>
        <taxon>Craniata</taxon>
        <taxon>Vertebrata</taxon>
        <taxon>Euteleostomi</taxon>
        <taxon>Mammalia</taxon>
        <taxon>Eutheria</taxon>
        <taxon>Laurasiatheria</taxon>
        <taxon>Artiodactyla</taxon>
        <taxon>Whippomorpha</taxon>
        <taxon>Cetacea</taxon>
        <taxon>Odontoceti</taxon>
        <taxon>Monodontidae</taxon>
        <taxon>Monodon</taxon>
    </lineage>
</organism>
<dbReference type="PANTHER" id="PTHR31577">
    <property type="entry name" value="DEVELOPMENTAL PLURIPOTENCY-ASSOCIATED PROTEIN 3-RELATED"/>
    <property type="match status" value="1"/>
</dbReference>
<dbReference type="GO" id="GO:0005634">
    <property type="term" value="C:nucleus"/>
    <property type="evidence" value="ECO:0007669"/>
    <property type="project" value="TreeGrafter"/>
</dbReference>
<gene>
    <name evidence="1" type="ORF">EI555_005471</name>
</gene>
<evidence type="ECO:0000313" key="1">
    <source>
        <dbReference type="EMBL" id="TKC37293.1"/>
    </source>
</evidence>
<feature type="non-terminal residue" evidence="1">
    <location>
        <position position="242"/>
    </location>
</feature>
<reference evidence="2" key="1">
    <citation type="journal article" date="2019" name="IScience">
        <title>Narwhal Genome Reveals Long-Term Low Genetic Diversity despite Current Large Abundance Size.</title>
        <authorList>
            <person name="Westbury M.V."/>
            <person name="Petersen B."/>
            <person name="Garde E."/>
            <person name="Heide-Jorgensen M.P."/>
            <person name="Lorenzen E.D."/>
        </authorList>
    </citation>
    <scope>NUCLEOTIDE SEQUENCE [LARGE SCALE GENOMIC DNA]</scope>
</reference>
<comment type="caution">
    <text evidence="1">The sequence shown here is derived from an EMBL/GenBank/DDBJ whole genome shotgun (WGS) entry which is preliminary data.</text>
</comment>
<protein>
    <submittedName>
        <fullName evidence="1">Uncharacterized protein</fullName>
    </submittedName>
</protein>